<dbReference type="SUPFAM" id="SSF55874">
    <property type="entry name" value="ATPase domain of HSP90 chaperone/DNA topoisomerase II/histidine kinase"/>
    <property type="match status" value="1"/>
</dbReference>
<dbReference type="Gene3D" id="3.30.565.10">
    <property type="entry name" value="Histidine kinase-like ATPase, C-terminal domain"/>
    <property type="match status" value="1"/>
</dbReference>
<evidence type="ECO:0000313" key="3">
    <source>
        <dbReference type="Proteomes" id="UP000226442"/>
    </source>
</evidence>
<keyword evidence="3" id="KW-1185">Reference proteome</keyword>
<dbReference type="OrthoDB" id="424943at2"/>
<comment type="caution">
    <text evidence="2">The sequence shown here is derived from an EMBL/GenBank/DDBJ whole genome shotgun (WGS) entry which is preliminary data.</text>
</comment>
<name>A0A2G4F230_9CYAN</name>
<dbReference type="InterPro" id="IPR003594">
    <property type="entry name" value="HATPase_dom"/>
</dbReference>
<dbReference type="RefSeq" id="WP_096830806.1">
    <property type="nucleotide sequence ID" value="NZ_NXIB02000039.1"/>
</dbReference>
<dbReference type="GO" id="GO:0005524">
    <property type="term" value="F:ATP binding"/>
    <property type="evidence" value="ECO:0007669"/>
    <property type="project" value="UniProtKB-KW"/>
</dbReference>
<accession>A0A2G4F230</accession>
<evidence type="ECO:0000259" key="1">
    <source>
        <dbReference type="Pfam" id="PF13581"/>
    </source>
</evidence>
<keyword evidence="2" id="KW-0547">Nucleotide-binding</keyword>
<organism evidence="2 3">
    <name type="scientific">Tychonema bourrellyi FEM_GT703</name>
    <dbReference type="NCBI Taxonomy" id="2040638"/>
    <lineage>
        <taxon>Bacteria</taxon>
        <taxon>Bacillati</taxon>
        <taxon>Cyanobacteriota</taxon>
        <taxon>Cyanophyceae</taxon>
        <taxon>Oscillatoriophycideae</taxon>
        <taxon>Oscillatoriales</taxon>
        <taxon>Microcoleaceae</taxon>
        <taxon>Tychonema</taxon>
    </lineage>
</organism>
<reference evidence="2" key="1">
    <citation type="submission" date="2017-10" db="EMBL/GenBank/DDBJ databases">
        <title>Draft genome sequence of the planktic cyanobacteria Tychonema bourrellyi isolated from alpine lentic freshwater.</title>
        <authorList>
            <person name="Tett A."/>
            <person name="Armanini F."/>
            <person name="Asnicar F."/>
            <person name="Boscaini A."/>
            <person name="Pasolli E."/>
            <person name="Zolfo M."/>
            <person name="Donati C."/>
            <person name="Salmaso N."/>
            <person name="Segata N."/>
        </authorList>
    </citation>
    <scope>NUCLEOTIDE SEQUENCE</scope>
    <source>
        <strain evidence="2">FEM_GT703</strain>
    </source>
</reference>
<evidence type="ECO:0000313" key="2">
    <source>
        <dbReference type="EMBL" id="PHX55833.1"/>
    </source>
</evidence>
<sequence>MIEFKGSEKLPMFKKADLQVNTGLNGLDQVLSWFSQLYDSRIPISVWIRCQLALAEGFTNAVRHAHNGKPADLPVDIQVAVFAEFVEIKIWDWGDRFDLEAKIKTISEKVDLAAPGGRGLKLMKDIGDSLSYVRTADGRNCLSIVKNYSPCIHDRK</sequence>
<protein>
    <submittedName>
        <fullName evidence="2">ATP-binding protein</fullName>
    </submittedName>
</protein>
<dbReference type="Proteomes" id="UP000226442">
    <property type="component" value="Unassembled WGS sequence"/>
</dbReference>
<dbReference type="AlphaFoldDB" id="A0A2G4F230"/>
<proteinExistence type="predicted"/>
<dbReference type="InterPro" id="IPR036890">
    <property type="entry name" value="HATPase_C_sf"/>
</dbReference>
<keyword evidence="2" id="KW-0067">ATP-binding</keyword>
<dbReference type="CDD" id="cd16936">
    <property type="entry name" value="HATPase_RsbW-like"/>
    <property type="match status" value="1"/>
</dbReference>
<feature type="domain" description="Histidine kinase/HSP90-like ATPase" evidence="1">
    <location>
        <begin position="28"/>
        <end position="146"/>
    </location>
</feature>
<dbReference type="EMBL" id="NXIB02000039">
    <property type="protein sequence ID" value="PHX55833.1"/>
    <property type="molecule type" value="Genomic_DNA"/>
</dbReference>
<gene>
    <name evidence="2" type="ORF">CP500_008755</name>
</gene>
<dbReference type="Pfam" id="PF13581">
    <property type="entry name" value="HATPase_c_2"/>
    <property type="match status" value="1"/>
</dbReference>